<feature type="compositionally biased region" description="Low complexity" evidence="1">
    <location>
        <begin position="642"/>
        <end position="661"/>
    </location>
</feature>
<dbReference type="RefSeq" id="WP_345407141.1">
    <property type="nucleotide sequence ID" value="NZ_BAABHG010000021.1"/>
</dbReference>
<name>A0ABW5GWZ4_9PSEU</name>
<proteinExistence type="predicted"/>
<comment type="caution">
    <text evidence="2">The sequence shown here is derived from an EMBL/GenBank/DDBJ whole genome shotgun (WGS) entry which is preliminary data.</text>
</comment>
<dbReference type="Proteomes" id="UP001597419">
    <property type="component" value="Unassembled WGS sequence"/>
</dbReference>
<organism evidence="2 3">
    <name type="scientific">Amycolatopsis samaneae</name>
    <dbReference type="NCBI Taxonomy" id="664691"/>
    <lineage>
        <taxon>Bacteria</taxon>
        <taxon>Bacillati</taxon>
        <taxon>Actinomycetota</taxon>
        <taxon>Actinomycetes</taxon>
        <taxon>Pseudonocardiales</taxon>
        <taxon>Pseudonocardiaceae</taxon>
        <taxon>Amycolatopsis</taxon>
    </lineage>
</organism>
<feature type="compositionally biased region" description="Polar residues" evidence="1">
    <location>
        <begin position="665"/>
        <end position="674"/>
    </location>
</feature>
<evidence type="ECO:0000313" key="2">
    <source>
        <dbReference type="EMBL" id="MFD2465462.1"/>
    </source>
</evidence>
<protein>
    <submittedName>
        <fullName evidence="2">Uncharacterized protein</fullName>
    </submittedName>
</protein>
<accession>A0ABW5GWZ4</accession>
<evidence type="ECO:0000313" key="3">
    <source>
        <dbReference type="Proteomes" id="UP001597419"/>
    </source>
</evidence>
<keyword evidence="3" id="KW-1185">Reference proteome</keyword>
<sequence length="1111" mass="116787">MEQPKFDLHTALAAMADYPVMLRRLGAIRIVEIDLAGTGIDLSAAGTVTVSATPAWTARIAPNPGEEPGKNLRVAPVAVPVHLAPSRFSLLANGHLDAAVEGLGIAEIDVDHAASRLLGLARQLVGAPPPGESAAPGAGAPLPERLSLPSLRNAGLSLTQTDRASKMRERLKTAGKVFSATEATKLDDPGHAVKGYLVDVWDDRTQRWHTLCARRGTYRLPGGRSFTADDEGAVSSAATARPDAGTGAMMYLHESMARWHGWSLVAPPVGKPVITEPEGSRPRPATTPALPGFDVTFVPRPGTLPVLRFGRGYRFRLRAVDVAGHADPFDPASTDFGGAVPAAGSPPAKHLRFDPVLAPVIVPTAPMTEGESIDTLVVRPDPGPGDVVSNLLAPILGTQPARHLAPPKVSVALVEEHGMVDTPSGKPDPAKYPMLAERDRADLSTVGTPDPRQPNQRYVGGGLRVSWLPDPICRGAVITGLPGGPAKSRFDPPLLGSWPDVQPTRVQLADGAAGWNLFLGVLTLFVPRGETRTVRLSSFVDADDVGLLGHVSWLTEAGASSTDLAAASADAQDGQAWQMTPPRTLTLVNAVRTPTTAPSLLTIGNDSAHPRALGSTTHSLVGNAEVHRPSTGLLALAATRTDPVDDPAAPAPTTVTTITRPPLRENSTTSTGQSPAIPVGYAPDPVTGSQVSFVASHLLGDTRRHQVSYTAEATTRYLEHFVQRGKVTFTGVTPLPLSSAGIVPGTAAVRSLDGKIAYRPDTDFVVDTQAGTITRTAAGAIPDGQPVEAAIVAPPVTRTGNAVTLDLPSTARPAPPRVAWVVPTFGWTDETSDLGLRRTRTRGGSGLRVFLERPWYSSGTGEQLAVILASAPVAAGDSQLLDLVTQLGTDPVVKTEALPATFPAIGQFPLAKDNRQGLTVPELAARGTAGVVAAAIHDVVWDAERRRWTCDIVLPPGRVYQPFAHLALARYQPNSLAGVELSAVAPLEWAQLAPDRAATVLLDVLDLTKVTVTVAGWSPSGTDSAKNRPNTVSVILQTTSSLLPGDLDWTTVGPADGQELTATGRPDGTTAWTGVLRLPKPRLLTPFRLVITERELYGAGGRLVYSDVIRI</sequence>
<dbReference type="EMBL" id="JBHUKU010000033">
    <property type="protein sequence ID" value="MFD2465462.1"/>
    <property type="molecule type" value="Genomic_DNA"/>
</dbReference>
<evidence type="ECO:0000256" key="1">
    <source>
        <dbReference type="SAM" id="MobiDB-lite"/>
    </source>
</evidence>
<gene>
    <name evidence="2" type="ORF">ACFSYJ_43065</name>
</gene>
<feature type="region of interest" description="Disordered" evidence="1">
    <location>
        <begin position="642"/>
        <end position="676"/>
    </location>
</feature>
<reference evidence="3" key="1">
    <citation type="journal article" date="2019" name="Int. J. Syst. Evol. Microbiol.">
        <title>The Global Catalogue of Microorganisms (GCM) 10K type strain sequencing project: providing services to taxonomists for standard genome sequencing and annotation.</title>
        <authorList>
            <consortium name="The Broad Institute Genomics Platform"/>
            <consortium name="The Broad Institute Genome Sequencing Center for Infectious Disease"/>
            <person name="Wu L."/>
            <person name="Ma J."/>
        </authorList>
    </citation>
    <scope>NUCLEOTIDE SEQUENCE [LARGE SCALE GENOMIC DNA]</scope>
    <source>
        <strain evidence="3">CGMCC 4.7643</strain>
    </source>
</reference>